<reference evidence="1" key="1">
    <citation type="submission" date="2020-02" db="EMBL/GenBank/DDBJ databases">
        <authorList>
            <person name="Meier V. D."/>
        </authorList>
    </citation>
    <scope>NUCLEOTIDE SEQUENCE</scope>
    <source>
        <strain evidence="1">AVDCRST_MAG05</strain>
    </source>
</reference>
<proteinExistence type="predicted"/>
<dbReference type="AlphaFoldDB" id="A0A6J4RPP6"/>
<organism evidence="1">
    <name type="scientific">uncultured Rubrobacteraceae bacterium</name>
    <dbReference type="NCBI Taxonomy" id="349277"/>
    <lineage>
        <taxon>Bacteria</taxon>
        <taxon>Bacillati</taxon>
        <taxon>Actinomycetota</taxon>
        <taxon>Rubrobacteria</taxon>
        <taxon>Rubrobacterales</taxon>
        <taxon>Rubrobacteraceae</taxon>
        <taxon>environmental samples</taxon>
    </lineage>
</organism>
<dbReference type="EMBL" id="CADCVM010000082">
    <property type="protein sequence ID" value="CAA9473172.1"/>
    <property type="molecule type" value="Genomic_DNA"/>
</dbReference>
<evidence type="ECO:0000313" key="1">
    <source>
        <dbReference type="EMBL" id="CAA9473172.1"/>
    </source>
</evidence>
<accession>A0A6J4RPP6</accession>
<name>A0A6J4RPP6_9ACTN</name>
<protein>
    <submittedName>
        <fullName evidence="1">Uncharacterized protein</fullName>
    </submittedName>
</protein>
<gene>
    <name evidence="1" type="ORF">AVDCRST_MAG05-718</name>
</gene>
<sequence>MSRVTGCPQAATRTYRVPRVRFTGTLDEEPEVELELI</sequence>